<dbReference type="PhylomeDB" id="B3RLG4"/>
<keyword evidence="11" id="KW-1185">Reference proteome</keyword>
<evidence type="ECO:0000256" key="7">
    <source>
        <dbReference type="SAM" id="Coils"/>
    </source>
</evidence>
<name>B3RLG4_TRIAD</name>
<evidence type="ECO:0000256" key="1">
    <source>
        <dbReference type="ARBA" id="ARBA00004496"/>
    </source>
</evidence>
<dbReference type="FunFam" id="3.40.50.300:FF:001348">
    <property type="entry name" value="Ras and EF-hand domain-containing protein"/>
    <property type="match status" value="1"/>
</dbReference>
<feature type="compositionally biased region" description="Polar residues" evidence="8">
    <location>
        <begin position="91"/>
        <end position="104"/>
    </location>
</feature>
<dbReference type="OrthoDB" id="9989112at2759"/>
<evidence type="ECO:0000313" key="10">
    <source>
        <dbReference type="EMBL" id="EDV28768.1"/>
    </source>
</evidence>
<organism evidence="10 11">
    <name type="scientific">Trichoplax adhaerens</name>
    <name type="common">Trichoplax reptans</name>
    <dbReference type="NCBI Taxonomy" id="10228"/>
    <lineage>
        <taxon>Eukaryota</taxon>
        <taxon>Metazoa</taxon>
        <taxon>Placozoa</taxon>
        <taxon>Uniplacotomia</taxon>
        <taxon>Trichoplacea</taxon>
        <taxon>Trichoplacidae</taxon>
        <taxon>Trichoplax</taxon>
    </lineage>
</organism>
<dbReference type="GeneID" id="6749185"/>
<keyword evidence="5 7" id="KW-0175">Coiled coil</keyword>
<evidence type="ECO:0000256" key="4">
    <source>
        <dbReference type="ARBA" id="ARBA00022837"/>
    </source>
</evidence>
<dbReference type="PANTHER" id="PTHR47977">
    <property type="entry name" value="RAS-RELATED PROTEIN RAB"/>
    <property type="match status" value="1"/>
</dbReference>
<evidence type="ECO:0000259" key="9">
    <source>
        <dbReference type="PROSITE" id="PS50222"/>
    </source>
</evidence>
<feature type="domain" description="EF-hand" evidence="9">
    <location>
        <begin position="48"/>
        <end position="83"/>
    </location>
</feature>
<feature type="region of interest" description="Disordered" evidence="8">
    <location>
        <begin position="88"/>
        <end position="107"/>
    </location>
</feature>
<evidence type="ECO:0000256" key="2">
    <source>
        <dbReference type="ARBA" id="ARBA00022490"/>
    </source>
</evidence>
<keyword evidence="2" id="KW-0963">Cytoplasm</keyword>
<dbReference type="InterPro" id="IPR050227">
    <property type="entry name" value="Rab"/>
</dbReference>
<dbReference type="InterPro" id="IPR011992">
    <property type="entry name" value="EF-hand-dom_pair"/>
</dbReference>
<dbReference type="InParanoid" id="B3RLG4"/>
<dbReference type="PRINTS" id="PR00449">
    <property type="entry name" value="RASTRNSFRMNG"/>
</dbReference>
<evidence type="ECO:0000313" key="11">
    <source>
        <dbReference type="Proteomes" id="UP000009022"/>
    </source>
</evidence>
<dbReference type="SMART" id="SM00175">
    <property type="entry name" value="RAB"/>
    <property type="match status" value="1"/>
</dbReference>
<dbReference type="EMBL" id="DS985241">
    <property type="protein sequence ID" value="EDV28768.1"/>
    <property type="molecule type" value="Genomic_DNA"/>
</dbReference>
<feature type="coiled-coil region" evidence="7">
    <location>
        <begin position="162"/>
        <end position="318"/>
    </location>
</feature>
<dbReference type="InterPro" id="IPR027417">
    <property type="entry name" value="P-loop_NTPase"/>
</dbReference>
<evidence type="ECO:0000256" key="6">
    <source>
        <dbReference type="ARBA" id="ARBA00023134"/>
    </source>
</evidence>
<dbReference type="Pfam" id="PF00071">
    <property type="entry name" value="Ras"/>
    <property type="match status" value="1"/>
</dbReference>
<dbReference type="Proteomes" id="UP000009022">
    <property type="component" value="Unassembled WGS sequence"/>
</dbReference>
<dbReference type="FunCoup" id="B3RLG4">
    <property type="interactions" value="136"/>
</dbReference>
<dbReference type="InterPro" id="IPR005225">
    <property type="entry name" value="Small_GTP-bd"/>
</dbReference>
<dbReference type="InterPro" id="IPR002048">
    <property type="entry name" value="EF_hand_dom"/>
</dbReference>
<feature type="region of interest" description="Disordered" evidence="8">
    <location>
        <begin position="322"/>
        <end position="346"/>
    </location>
</feature>
<dbReference type="SMART" id="SM00173">
    <property type="entry name" value="RAS"/>
    <property type="match status" value="1"/>
</dbReference>
<protein>
    <recommendedName>
        <fullName evidence="9">EF-hand domain-containing protein</fullName>
    </recommendedName>
</protein>
<evidence type="ECO:0000256" key="5">
    <source>
        <dbReference type="ARBA" id="ARBA00023054"/>
    </source>
</evidence>
<dbReference type="GO" id="GO:0016192">
    <property type="term" value="P:vesicle-mediated transport"/>
    <property type="evidence" value="ECO:0000318"/>
    <property type="project" value="GO_Central"/>
</dbReference>
<dbReference type="KEGG" id="tad:TRIADDRAFT_51991"/>
<dbReference type="STRING" id="10228.B3RLG4"/>
<keyword evidence="6" id="KW-0342">GTP-binding</keyword>
<dbReference type="RefSeq" id="XP_002107970.1">
    <property type="nucleotide sequence ID" value="XM_002107934.1"/>
</dbReference>
<reference evidence="10 11" key="1">
    <citation type="journal article" date="2008" name="Nature">
        <title>The Trichoplax genome and the nature of placozoans.</title>
        <authorList>
            <person name="Srivastava M."/>
            <person name="Begovic E."/>
            <person name="Chapman J."/>
            <person name="Putnam N.H."/>
            <person name="Hellsten U."/>
            <person name="Kawashima T."/>
            <person name="Kuo A."/>
            <person name="Mitros T."/>
            <person name="Salamov A."/>
            <person name="Carpenter M.L."/>
            <person name="Signorovitch A.Y."/>
            <person name="Moreno M.A."/>
            <person name="Kamm K."/>
            <person name="Grimwood J."/>
            <person name="Schmutz J."/>
            <person name="Shapiro H."/>
            <person name="Grigoriev I.V."/>
            <person name="Buss L.W."/>
            <person name="Schierwater B."/>
            <person name="Dellaporta S.L."/>
            <person name="Rokhsar D.S."/>
        </authorList>
    </citation>
    <scope>NUCLEOTIDE SEQUENCE [LARGE SCALE GENOMIC DNA]</scope>
    <source>
        <strain evidence="10 11">Grell-BS-1999</strain>
    </source>
</reference>
<dbReference type="InterPro" id="IPR001806">
    <property type="entry name" value="Small_GTPase"/>
</dbReference>
<dbReference type="GO" id="GO:0005525">
    <property type="term" value="F:GTP binding"/>
    <property type="evidence" value="ECO:0000318"/>
    <property type="project" value="GO_Central"/>
</dbReference>
<dbReference type="PROSITE" id="PS51417">
    <property type="entry name" value="ARF"/>
    <property type="match status" value="1"/>
</dbReference>
<keyword evidence="4" id="KW-0106">Calcium</keyword>
<evidence type="ECO:0000256" key="8">
    <source>
        <dbReference type="SAM" id="MobiDB-lite"/>
    </source>
</evidence>
<dbReference type="SUPFAM" id="SSF52540">
    <property type="entry name" value="P-loop containing nucleoside triphosphate hydrolases"/>
    <property type="match status" value="1"/>
</dbReference>
<dbReference type="Pfam" id="PF13499">
    <property type="entry name" value="EF-hand_7"/>
    <property type="match status" value="1"/>
</dbReference>
<dbReference type="Gene3D" id="1.10.238.10">
    <property type="entry name" value="EF-hand"/>
    <property type="match status" value="1"/>
</dbReference>
<dbReference type="GO" id="GO:0003924">
    <property type="term" value="F:GTPase activity"/>
    <property type="evidence" value="ECO:0000318"/>
    <property type="project" value="GO_Central"/>
</dbReference>
<dbReference type="PROSITE" id="PS50222">
    <property type="entry name" value="EF_HAND_2"/>
    <property type="match status" value="1"/>
</dbReference>
<dbReference type="PROSITE" id="PS51421">
    <property type="entry name" value="RAS"/>
    <property type="match status" value="1"/>
</dbReference>
<dbReference type="AlphaFoldDB" id="B3RLG4"/>
<dbReference type="SUPFAM" id="SSF47473">
    <property type="entry name" value="EF-hand"/>
    <property type="match status" value="1"/>
</dbReference>
<sequence length="630" mass="71186">MEAYRNSTDKDHSTQLARSLFDVCDVAQQGYIQRCDLEILCQKKVIPISVDEAHQLFYLLDENGDGIVTIEEFMSCFEDAIGIAMPKNRNQETLTPPLSSPESTTHYEHENTYTNDYLEFFHNQFFEGQDQLCELFQQLNESDSPQLLVNLESFLLCVVKDIKRRQENTEQLELALKRSTEKQAEHIHQLEEEFDLQLSKAEAKIRAEERNKTERVISGLRCDLEGKQSELQEITVKIQAENRALKSQITSAQTELSIVRSDMSQLNNDYEEQSLALQNESETVLVHVREQENLTRQLQTLREANRKLQMVNIDLKERLEVAKGSSKPNGAINDGKLPNGSSKETMSFKDECASQGIDSDSYRKNATLSQISVDLDDRPLTGNGGIRSNTADSSDIFQANGDAKPEKKLFRTDSHYNIGKMEVNKTDTKMFKLVLAGDAAVGKSSFILRLCQNRFHNALHSTLGVDFQMKTLEVDGIIVTLQLWDTAGQERYRSIAKSYFRKVDGVLLLYDVTSESSFLNVRDWMDAIENSTSKPVPIMLLGNKVDLRDTEEAKGEAVISTENGQRLAKEYQAMFVECSAKSGVNVSDACLKLTRILMENESKSEGSSNGMKLTEKTLGQGKKFGCCHHR</sequence>
<dbReference type="SMART" id="SM00174">
    <property type="entry name" value="RHO"/>
    <property type="match status" value="1"/>
</dbReference>
<dbReference type="PROSITE" id="PS51419">
    <property type="entry name" value="RAB"/>
    <property type="match status" value="1"/>
</dbReference>
<accession>B3RLG4</accession>
<dbReference type="PROSITE" id="PS00018">
    <property type="entry name" value="EF_HAND_1"/>
    <property type="match status" value="1"/>
</dbReference>
<dbReference type="eggNOG" id="KOG0078">
    <property type="taxonomic scope" value="Eukaryota"/>
</dbReference>
<dbReference type="NCBIfam" id="TIGR00231">
    <property type="entry name" value="small_GTP"/>
    <property type="match status" value="1"/>
</dbReference>
<dbReference type="InterPro" id="IPR018247">
    <property type="entry name" value="EF_Hand_1_Ca_BS"/>
</dbReference>
<dbReference type="HOGENOM" id="CLU_023178_1_0_1"/>
<dbReference type="Gene3D" id="3.40.50.300">
    <property type="entry name" value="P-loop containing nucleotide triphosphate hydrolases"/>
    <property type="match status" value="1"/>
</dbReference>
<dbReference type="SMART" id="SM00176">
    <property type="entry name" value="RAN"/>
    <property type="match status" value="1"/>
</dbReference>
<proteinExistence type="predicted"/>
<dbReference type="GO" id="GO:0005737">
    <property type="term" value="C:cytoplasm"/>
    <property type="evidence" value="ECO:0007669"/>
    <property type="project" value="UniProtKB-SubCell"/>
</dbReference>
<dbReference type="CDD" id="cd00154">
    <property type="entry name" value="Rab"/>
    <property type="match status" value="1"/>
</dbReference>
<dbReference type="CTD" id="6749185"/>
<dbReference type="GO" id="GO:0005509">
    <property type="term" value="F:calcium ion binding"/>
    <property type="evidence" value="ECO:0007669"/>
    <property type="project" value="InterPro"/>
</dbReference>
<keyword evidence="3" id="KW-0547">Nucleotide-binding</keyword>
<comment type="subcellular location">
    <subcellularLocation>
        <location evidence="1">Cytoplasm</location>
    </subcellularLocation>
</comment>
<dbReference type="OMA" id="FIGHSPQ"/>
<evidence type="ECO:0000256" key="3">
    <source>
        <dbReference type="ARBA" id="ARBA00022741"/>
    </source>
</evidence>
<gene>
    <name evidence="10" type="ORF">TRIADDRAFT_51991</name>
</gene>
<dbReference type="PROSITE" id="PS51420">
    <property type="entry name" value="RHO"/>
    <property type="match status" value="1"/>
</dbReference>